<dbReference type="InterPro" id="IPR000198">
    <property type="entry name" value="RhoGAP_dom"/>
</dbReference>
<evidence type="ECO:0000259" key="2">
    <source>
        <dbReference type="PROSITE" id="PS50238"/>
    </source>
</evidence>
<evidence type="ECO:0000256" key="1">
    <source>
        <dbReference type="SAM" id="MobiDB-lite"/>
    </source>
</evidence>
<keyword evidence="4" id="KW-1185">Reference proteome</keyword>
<dbReference type="SMART" id="SM00324">
    <property type="entry name" value="RhoGAP"/>
    <property type="match status" value="1"/>
</dbReference>
<dbReference type="Pfam" id="PF00620">
    <property type="entry name" value="RhoGAP"/>
    <property type="match status" value="1"/>
</dbReference>
<dbReference type="PANTHER" id="PTHR15670:SF4">
    <property type="entry name" value="RHO GTPASE-ACTIVATING PROTEIN 11A"/>
    <property type="match status" value="1"/>
</dbReference>
<dbReference type="AlphaFoldDB" id="A0ABD2P5R6"/>
<accession>A0ABD2P5R6</accession>
<protein>
    <recommendedName>
        <fullName evidence="2">Rho-GAP domain-containing protein</fullName>
    </recommendedName>
</protein>
<feature type="compositionally biased region" description="Basic and acidic residues" evidence="1">
    <location>
        <begin position="363"/>
        <end position="382"/>
    </location>
</feature>
<dbReference type="Proteomes" id="UP001516400">
    <property type="component" value="Unassembled WGS sequence"/>
</dbReference>
<reference evidence="3 4" key="1">
    <citation type="journal article" date="2021" name="BMC Biol.">
        <title>Horizontally acquired antibacterial genes associated with adaptive radiation of ladybird beetles.</title>
        <authorList>
            <person name="Li H.S."/>
            <person name="Tang X.F."/>
            <person name="Huang Y.H."/>
            <person name="Xu Z.Y."/>
            <person name="Chen M.L."/>
            <person name="Du X.Y."/>
            <person name="Qiu B.Y."/>
            <person name="Chen P.T."/>
            <person name="Zhang W."/>
            <person name="Slipinski A."/>
            <person name="Escalona H.E."/>
            <person name="Waterhouse R.M."/>
            <person name="Zwick A."/>
            <person name="Pang H."/>
        </authorList>
    </citation>
    <scope>NUCLEOTIDE SEQUENCE [LARGE SCALE GENOMIC DNA]</scope>
    <source>
        <strain evidence="3">SYSU2018</strain>
    </source>
</reference>
<dbReference type="Gene3D" id="1.10.555.10">
    <property type="entry name" value="Rho GTPase activation protein"/>
    <property type="match status" value="1"/>
</dbReference>
<feature type="region of interest" description="Disordered" evidence="1">
    <location>
        <begin position="344"/>
        <end position="405"/>
    </location>
</feature>
<dbReference type="SUPFAM" id="SSF48350">
    <property type="entry name" value="GTPase activation domain, GAP"/>
    <property type="match status" value="1"/>
</dbReference>
<dbReference type="InterPro" id="IPR042869">
    <property type="entry name" value="ARHGAP11A/B"/>
</dbReference>
<dbReference type="InterPro" id="IPR008936">
    <property type="entry name" value="Rho_GTPase_activation_prot"/>
</dbReference>
<evidence type="ECO:0000313" key="3">
    <source>
        <dbReference type="EMBL" id="KAL3286348.1"/>
    </source>
</evidence>
<feature type="domain" description="Rho-GAP" evidence="2">
    <location>
        <begin position="58"/>
        <end position="239"/>
    </location>
</feature>
<comment type="caution">
    <text evidence="3">The sequence shown here is derived from an EMBL/GenBank/DDBJ whole genome shotgun (WGS) entry which is preliminary data.</text>
</comment>
<gene>
    <name evidence="3" type="ORF">HHI36_000856</name>
</gene>
<dbReference type="EMBL" id="JABFTP020000185">
    <property type="protein sequence ID" value="KAL3286348.1"/>
    <property type="molecule type" value="Genomic_DNA"/>
</dbReference>
<evidence type="ECO:0000313" key="4">
    <source>
        <dbReference type="Proteomes" id="UP001516400"/>
    </source>
</evidence>
<sequence>MFMNDVHKKDEIKEFAIQDLRRMGVKYRKKKSKQLVQEVKKSKRCFKTELHLLPTQVVTLSDGQQLVVPIVIHDLCSFILKRIDTEGLFRKEGSKSRQNEIKLSLNAGCKIEEDYNVIDVAGILKMFLRELPEPLIPTVFHDYFLRCSILDKEKLEAILLLCLLLPQEHLNTLAYLLRFFNVISKRSTYNKMTAMNLSIVIGPNFIPFHQDKSSYSTQHKIKKICELVQLLIENANKVGIIPEYIIDQVANSNSTSEELAVLDKKKKRRSGSLTRMFNGLKKIVGNRSDEMSPTIVTPDLLLTPSISRSVKKRKIDAMNLSIKKKKDVISKLPEGKILKMPFAPISTPISVNPNPKTDKKKNKLEDVGNDKDKTSQAKEKKCQWYTKNKTSKQSKAEDEENIGASRTSLGPRSIIERRWSAVSNAAAFRRNKKRNSYGGSHHNLNAESVKPSNIQEKIRLDEGAEDGFVKISKVEYEQIKNRVSAIERRISIEIDNVQSKIGTVDAVRENNILDPVKDVQTAYEQTLVQSELLSPTTDQLARRLSRELKIRRSSEHIVIRSPSARKIGSLKRRSRELERNSKLTRNQSWHMGGSTKISIPRVSLSRDRAHSTQSTLANDFKTIKNISTPNLSDRVLRSSLNKTGADASPNTTGKVSFHSTISSNFVDDGSGHWTSADKFFSNVKTPSSGGSASNGRPSVAKLRTQNAGMVLAKAKLFDNIVDSDNSNLSDKSNKSNTKIKTTYKIGSARHSEIKLSQRIRSLREDKKLTKKTSSPRRNRLNLSQRQKLHAARQLVEGHRNRNMEVVTPEKEISFSMDKDLISPIKYTPRKSPVIKKPLLTRSPKRLCRSPYVDRSTPLKVFAPKPMDF</sequence>
<organism evidence="3 4">
    <name type="scientific">Cryptolaemus montrouzieri</name>
    <dbReference type="NCBI Taxonomy" id="559131"/>
    <lineage>
        <taxon>Eukaryota</taxon>
        <taxon>Metazoa</taxon>
        <taxon>Ecdysozoa</taxon>
        <taxon>Arthropoda</taxon>
        <taxon>Hexapoda</taxon>
        <taxon>Insecta</taxon>
        <taxon>Pterygota</taxon>
        <taxon>Neoptera</taxon>
        <taxon>Endopterygota</taxon>
        <taxon>Coleoptera</taxon>
        <taxon>Polyphaga</taxon>
        <taxon>Cucujiformia</taxon>
        <taxon>Coccinelloidea</taxon>
        <taxon>Coccinellidae</taxon>
        <taxon>Scymninae</taxon>
        <taxon>Scymnini</taxon>
        <taxon>Cryptolaemus</taxon>
    </lineage>
</organism>
<dbReference type="PROSITE" id="PS50238">
    <property type="entry name" value="RHOGAP"/>
    <property type="match status" value="1"/>
</dbReference>
<dbReference type="PANTHER" id="PTHR15670">
    <property type="entry name" value="RHO GTPASE ACTIVATING PROTEIN 11A"/>
    <property type="match status" value="1"/>
</dbReference>
<proteinExistence type="predicted"/>
<name>A0ABD2P5R6_9CUCU</name>